<dbReference type="GO" id="GO:0007155">
    <property type="term" value="P:cell adhesion"/>
    <property type="evidence" value="ECO:0007669"/>
    <property type="project" value="TreeGrafter"/>
</dbReference>
<keyword evidence="1" id="KW-1133">Transmembrane helix</keyword>
<name>A0A8B6EVS1_MYTGA</name>
<accession>A0A8B6EVS1</accession>
<feature type="domain" description="FAS1" evidence="2">
    <location>
        <begin position="162"/>
        <end position="296"/>
    </location>
</feature>
<keyword evidence="1" id="KW-0812">Transmembrane</keyword>
<evidence type="ECO:0000313" key="4">
    <source>
        <dbReference type="Proteomes" id="UP000596742"/>
    </source>
</evidence>
<dbReference type="GO" id="GO:0030198">
    <property type="term" value="P:extracellular matrix organization"/>
    <property type="evidence" value="ECO:0007669"/>
    <property type="project" value="TreeGrafter"/>
</dbReference>
<evidence type="ECO:0000313" key="3">
    <source>
        <dbReference type="EMBL" id="VDI39395.1"/>
    </source>
</evidence>
<dbReference type="FunFam" id="2.30.180.10:FF:000032">
    <property type="entry name" value="Fasciclin domain-containing protein, putative"/>
    <property type="match status" value="2"/>
</dbReference>
<dbReference type="PANTHER" id="PTHR10900">
    <property type="entry name" value="PERIOSTIN-RELATED"/>
    <property type="match status" value="1"/>
</dbReference>
<gene>
    <name evidence="3" type="ORF">MGAL_10B088427</name>
</gene>
<evidence type="ECO:0000256" key="1">
    <source>
        <dbReference type="SAM" id="Phobius"/>
    </source>
</evidence>
<dbReference type="PROSITE" id="PS50213">
    <property type="entry name" value="FAS1"/>
    <property type="match status" value="2"/>
</dbReference>
<reference evidence="3" key="1">
    <citation type="submission" date="2018-11" db="EMBL/GenBank/DDBJ databases">
        <authorList>
            <person name="Alioto T."/>
            <person name="Alioto T."/>
        </authorList>
    </citation>
    <scope>NUCLEOTIDE SEQUENCE</scope>
</reference>
<dbReference type="OrthoDB" id="286301at2759"/>
<dbReference type="AlphaFoldDB" id="A0A8B6EVS1"/>
<dbReference type="EMBL" id="UYJE01005687">
    <property type="protein sequence ID" value="VDI39395.1"/>
    <property type="molecule type" value="Genomic_DNA"/>
</dbReference>
<keyword evidence="1" id="KW-0472">Membrane</keyword>
<dbReference type="GO" id="GO:0031012">
    <property type="term" value="C:extracellular matrix"/>
    <property type="evidence" value="ECO:0007669"/>
    <property type="project" value="TreeGrafter"/>
</dbReference>
<dbReference type="SUPFAM" id="SSF82153">
    <property type="entry name" value="FAS1 domain"/>
    <property type="match status" value="2"/>
</dbReference>
<dbReference type="GO" id="GO:0005615">
    <property type="term" value="C:extracellular space"/>
    <property type="evidence" value="ECO:0007669"/>
    <property type="project" value="TreeGrafter"/>
</dbReference>
<feature type="transmembrane region" description="Helical" evidence="1">
    <location>
        <begin position="46"/>
        <end position="66"/>
    </location>
</feature>
<dbReference type="GO" id="GO:0050839">
    <property type="term" value="F:cell adhesion molecule binding"/>
    <property type="evidence" value="ECO:0007669"/>
    <property type="project" value="TreeGrafter"/>
</dbReference>
<evidence type="ECO:0000259" key="2">
    <source>
        <dbReference type="PROSITE" id="PS50213"/>
    </source>
</evidence>
<comment type="caution">
    <text evidence="3">The sequence shown here is derived from an EMBL/GenBank/DDBJ whole genome shotgun (WGS) entry which is preliminary data.</text>
</comment>
<dbReference type="InterPro" id="IPR036378">
    <property type="entry name" value="FAS1_dom_sf"/>
</dbReference>
<organism evidence="3 4">
    <name type="scientific">Mytilus galloprovincialis</name>
    <name type="common">Mediterranean mussel</name>
    <dbReference type="NCBI Taxonomy" id="29158"/>
    <lineage>
        <taxon>Eukaryota</taxon>
        <taxon>Metazoa</taxon>
        <taxon>Spiralia</taxon>
        <taxon>Lophotrochozoa</taxon>
        <taxon>Mollusca</taxon>
        <taxon>Bivalvia</taxon>
        <taxon>Autobranchia</taxon>
        <taxon>Pteriomorphia</taxon>
        <taxon>Mytilida</taxon>
        <taxon>Mytiloidea</taxon>
        <taxon>Mytilidae</taxon>
        <taxon>Mytilinae</taxon>
        <taxon>Mytilus</taxon>
    </lineage>
</organism>
<dbReference type="SMART" id="SM00554">
    <property type="entry name" value="FAS1"/>
    <property type="match status" value="2"/>
</dbReference>
<dbReference type="InterPro" id="IPR050904">
    <property type="entry name" value="Adhesion/Biosynth-related"/>
</dbReference>
<feature type="transmembrane region" description="Helical" evidence="1">
    <location>
        <begin position="15"/>
        <end position="34"/>
    </location>
</feature>
<proteinExistence type="predicted"/>
<feature type="domain" description="FAS1" evidence="2">
    <location>
        <begin position="30"/>
        <end position="158"/>
    </location>
</feature>
<dbReference type="Proteomes" id="UP000596742">
    <property type="component" value="Unassembled WGS sequence"/>
</dbReference>
<protein>
    <submittedName>
        <fullName evidence="3">Transforming growth factor-beta-induced protein</fullName>
    </submittedName>
</protein>
<sequence>MFHTGINIQLTCFKMLKYFALLFVVGSVWCGNLVEVLQADGESKLIKYVTAAGLAPAILAGTYTIFAPTDSAFDAVGTEAELLKDTTALANILKYHVVTGAIPSSAVKNELQLETLAGTKIRFNTYSHNHAVTVEGSKISKFDLSASNGVVHVIEKVMMPPTGDIVDLVVGNSDLSTLLAQVQSAGLATALKGDGLTVFAPTNAAFAKLGSSILAKLTSNKALLKEILEYHVVPHTEYSAGLYNREHLATIDKHHDQIRLSTRVTGPRGVSVNNAKVIQADISATNGVVHVIDHVLIPLRYRLQFGFGK</sequence>
<dbReference type="Pfam" id="PF02469">
    <property type="entry name" value="Fasciclin"/>
    <property type="match status" value="2"/>
</dbReference>
<dbReference type="PANTHER" id="PTHR10900:SF77">
    <property type="entry name" value="FI19380P1"/>
    <property type="match status" value="1"/>
</dbReference>
<dbReference type="InterPro" id="IPR000782">
    <property type="entry name" value="FAS1_domain"/>
</dbReference>
<keyword evidence="4" id="KW-1185">Reference proteome</keyword>
<dbReference type="Gene3D" id="2.30.180.10">
    <property type="entry name" value="FAS1 domain"/>
    <property type="match status" value="2"/>
</dbReference>